<comment type="caution">
    <text evidence="1">The sequence shown here is derived from an EMBL/GenBank/DDBJ whole genome shotgun (WGS) entry which is preliminary data.</text>
</comment>
<evidence type="ECO:0000313" key="2">
    <source>
        <dbReference type="Proteomes" id="UP000226442"/>
    </source>
</evidence>
<sequence>MATQNQILEQLKILEALYNRGEVSEVVELSLSKIIAHEIAIAQQQATELETDLQQFETHYEMSSPEFYQKFRAGELGDDIDFVEWSSFYQMSCSVGERLQILLSNSQA</sequence>
<dbReference type="OrthoDB" id="161134at2"/>
<dbReference type="Proteomes" id="UP000226442">
    <property type="component" value="Unassembled WGS sequence"/>
</dbReference>
<reference evidence="1" key="1">
    <citation type="submission" date="2017-10" db="EMBL/GenBank/DDBJ databases">
        <title>Draft genome sequence of the planktic cyanobacteria Tychonema bourrellyi isolated from alpine lentic freshwater.</title>
        <authorList>
            <person name="Tett A."/>
            <person name="Armanini F."/>
            <person name="Asnicar F."/>
            <person name="Boscaini A."/>
            <person name="Pasolli E."/>
            <person name="Zolfo M."/>
            <person name="Donati C."/>
            <person name="Salmaso N."/>
            <person name="Segata N."/>
        </authorList>
    </citation>
    <scope>NUCLEOTIDE SEQUENCE</scope>
    <source>
        <strain evidence="1">FEM_GT703</strain>
    </source>
</reference>
<dbReference type="RefSeq" id="WP_096831861.1">
    <property type="nucleotide sequence ID" value="NZ_NXIB02000035.1"/>
</dbReference>
<protein>
    <submittedName>
        <fullName evidence="1">Uncharacterized protein</fullName>
    </submittedName>
</protein>
<organism evidence="1 2">
    <name type="scientific">Tychonema bourrellyi FEM_GT703</name>
    <dbReference type="NCBI Taxonomy" id="2040638"/>
    <lineage>
        <taxon>Bacteria</taxon>
        <taxon>Bacillati</taxon>
        <taxon>Cyanobacteriota</taxon>
        <taxon>Cyanophyceae</taxon>
        <taxon>Oscillatoriophycideae</taxon>
        <taxon>Oscillatoriales</taxon>
        <taxon>Microcoleaceae</taxon>
        <taxon>Tychonema</taxon>
    </lineage>
</organism>
<proteinExistence type="predicted"/>
<evidence type="ECO:0000313" key="1">
    <source>
        <dbReference type="EMBL" id="PHX55972.1"/>
    </source>
</evidence>
<name>A0A2G4F2K1_9CYAN</name>
<accession>A0A2G4F2K1</accession>
<keyword evidence="2" id="KW-1185">Reference proteome</keyword>
<dbReference type="EMBL" id="NXIB02000035">
    <property type="protein sequence ID" value="PHX55972.1"/>
    <property type="molecule type" value="Genomic_DNA"/>
</dbReference>
<gene>
    <name evidence="1" type="ORF">CP500_007970</name>
</gene>
<dbReference type="AlphaFoldDB" id="A0A2G4F2K1"/>